<proteinExistence type="predicted"/>
<evidence type="ECO:0000313" key="3">
    <source>
        <dbReference type="Proteomes" id="UP000018439"/>
    </source>
</evidence>
<protein>
    <recommendedName>
        <fullName evidence="4">Lipoprotein</fullName>
    </recommendedName>
</protein>
<evidence type="ECO:0000313" key="2">
    <source>
        <dbReference type="EMBL" id="EGJ71805.1"/>
    </source>
</evidence>
<organism evidence="2 3">
    <name type="scientific">Bacteroides coprosuis DSM 18011</name>
    <dbReference type="NCBI Taxonomy" id="679937"/>
    <lineage>
        <taxon>Bacteria</taxon>
        <taxon>Pseudomonadati</taxon>
        <taxon>Bacteroidota</taxon>
        <taxon>Bacteroidia</taxon>
        <taxon>Bacteroidales</taxon>
        <taxon>Bacteroidaceae</taxon>
        <taxon>Bacteroides</taxon>
    </lineage>
</organism>
<gene>
    <name evidence="2" type="ORF">Bcop_1613</name>
</gene>
<evidence type="ECO:0008006" key="4">
    <source>
        <dbReference type="Google" id="ProtNLM"/>
    </source>
</evidence>
<reference evidence="2 3" key="1">
    <citation type="journal article" date="2011" name="Stand. Genomic Sci.">
        <title>Non-contiguous finished genome sequence of Bacteroides coprosuis type strain (PC139).</title>
        <authorList>
            <person name="Land M."/>
            <person name="Held B."/>
            <person name="Gronow S."/>
            <person name="Abt B."/>
            <person name="Lucas S."/>
            <person name="Del Rio T.G."/>
            <person name="Nolan M."/>
            <person name="Tice H."/>
            <person name="Cheng J.F."/>
            <person name="Pitluck S."/>
            <person name="Liolios K."/>
            <person name="Pagani I."/>
            <person name="Ivanova N."/>
            <person name="Mavromatis K."/>
            <person name="Mikhailova N."/>
            <person name="Pati A."/>
            <person name="Tapia R."/>
            <person name="Han C."/>
            <person name="Goodwin L."/>
            <person name="Chen A."/>
            <person name="Palaniappan K."/>
            <person name="Hauser L."/>
            <person name="Brambilla E.M."/>
            <person name="Rohde M."/>
            <person name="Goker M."/>
            <person name="Detter J.C."/>
            <person name="Woyke T."/>
            <person name="Bristow J."/>
            <person name="Eisen J.A."/>
            <person name="Markowitz V."/>
            <person name="Hugenholtz P."/>
            <person name="Kyrpides N.C."/>
            <person name="Klenk H.P."/>
            <person name="Lapidus A."/>
        </authorList>
    </citation>
    <scope>NUCLEOTIDE SEQUENCE [LARGE SCALE GENOMIC DNA]</scope>
    <source>
        <strain evidence="2 3">DSM 18011</strain>
    </source>
</reference>
<name>F3ZQL0_9BACE</name>
<evidence type="ECO:0000256" key="1">
    <source>
        <dbReference type="SAM" id="SignalP"/>
    </source>
</evidence>
<accession>F3ZQL0</accession>
<dbReference type="AlphaFoldDB" id="F3ZQL0"/>
<keyword evidence="3" id="KW-1185">Reference proteome</keyword>
<dbReference type="eggNOG" id="ENOG502ZA1Z">
    <property type="taxonomic scope" value="Bacteria"/>
</dbReference>
<dbReference type="PROSITE" id="PS51257">
    <property type="entry name" value="PROKAR_LIPOPROTEIN"/>
    <property type="match status" value="1"/>
</dbReference>
<feature type="chain" id="PRO_5003303929" description="Lipoprotein" evidence="1">
    <location>
        <begin position="24"/>
        <end position="530"/>
    </location>
</feature>
<keyword evidence="1" id="KW-0732">Signal</keyword>
<dbReference type="EMBL" id="CM001167">
    <property type="protein sequence ID" value="EGJ71805.1"/>
    <property type="molecule type" value="Genomic_DNA"/>
</dbReference>
<dbReference type="Proteomes" id="UP000018439">
    <property type="component" value="Chromosome"/>
</dbReference>
<sequence length="530" mass="58603">MKTSYIGLLLCAAIAFTSCDNDADSLLDKPISGNVEGNVPEGYFRATFFPQPAGLVANTRAAVNGNSEQIQSLVCLIYQKQEDGTYRYHTEKTVLKYEGTVGNITPQIYEWPLKQEINFELPNGDYKAVFVGNADKNLFINQQDNEILTEYNGNFASARINMPEMGPKGFNQYNMFYLCTVDFSPANPSPNVLMQRAVAENVYGRDMIDDNKAVSMLVDNLVKQIRENNLTTDIVKGLLRSSILDALSKATGLDVIAGSLTTIVDRLVNMILGDVVEALNEQLLKEVTKRLEAALKGEGGAGNSLLGLNYILNPWTTVNAVDVTYSSLPKSIDFNRICRSYYPETTWKNIPVTKINNLGKLNVLSLCGEGKLKRIDVNRDSEKYKLLLASLLEKLDEQALNGLLVDIHKPLSYQMQSNLQYSTTFELLNLTFSDFSEDHTGEPLELNIVLNDIVNLEEVVKQLLGDNILSGIVGGLTNQLLQPLLDALNNVVIKPLNIRLPGLNLNNIQLEGSWDATYVSDGTIAPSVTQ</sequence>
<dbReference type="STRING" id="679937.Bcop_1613"/>
<feature type="signal peptide" evidence="1">
    <location>
        <begin position="1"/>
        <end position="23"/>
    </location>
</feature>
<dbReference type="OrthoDB" id="1026416at2"/>
<dbReference type="HOGENOM" id="CLU_542728_0_0_10"/>